<protein>
    <submittedName>
        <fullName evidence="3">Uncharacterized protein</fullName>
    </submittedName>
</protein>
<dbReference type="Proteomes" id="UP000283786">
    <property type="component" value="Chromosome"/>
</dbReference>
<organism evidence="3 4">
    <name type="scientific">Pseudooceanicola algae</name>
    <dbReference type="NCBI Taxonomy" id="1537215"/>
    <lineage>
        <taxon>Bacteria</taxon>
        <taxon>Pseudomonadati</taxon>
        <taxon>Pseudomonadota</taxon>
        <taxon>Alphaproteobacteria</taxon>
        <taxon>Rhodobacterales</taxon>
        <taxon>Paracoccaceae</taxon>
        <taxon>Pseudooceanicola</taxon>
    </lineage>
</organism>
<evidence type="ECO:0000313" key="3">
    <source>
        <dbReference type="EMBL" id="QPM91696.1"/>
    </source>
</evidence>
<dbReference type="AlphaFoldDB" id="A0A418SG90"/>
<evidence type="ECO:0000256" key="1">
    <source>
        <dbReference type="SAM" id="MobiDB-lite"/>
    </source>
</evidence>
<sequence>MRHLAASLFAAGALALSPLAVTPARADQNAGTAVATVILGTAALIALGKALDQGGGHAGAVRAPAPRPVYRAPAPRRPQVVHVQPRRDPPRRVESRPSHGQQNRGPQDRHDDKNRNR</sequence>
<reference evidence="3 4" key="1">
    <citation type="submission" date="2020-08" db="EMBL/GenBank/DDBJ databases">
        <title>Genome sequence of Rhodobacteraceae bacterium Lw-13e.</title>
        <authorList>
            <person name="Poehlein A."/>
            <person name="Wolter L."/>
            <person name="Daniel R."/>
            <person name="Brinkhoff T."/>
        </authorList>
    </citation>
    <scope>NUCLEOTIDE SEQUENCE [LARGE SCALE GENOMIC DNA]</scope>
    <source>
        <strain evidence="3 4">Lw-13e</strain>
    </source>
</reference>
<feature type="chain" id="PRO_5043904717" evidence="2">
    <location>
        <begin position="27"/>
        <end position="117"/>
    </location>
</feature>
<evidence type="ECO:0000313" key="4">
    <source>
        <dbReference type="Proteomes" id="UP000283786"/>
    </source>
</evidence>
<evidence type="ECO:0000256" key="2">
    <source>
        <dbReference type="SAM" id="SignalP"/>
    </source>
</evidence>
<dbReference type="KEGG" id="palw:PSAL_029510"/>
<feature type="region of interest" description="Disordered" evidence="1">
    <location>
        <begin position="53"/>
        <end position="117"/>
    </location>
</feature>
<feature type="compositionally biased region" description="Basic and acidic residues" evidence="1">
    <location>
        <begin position="106"/>
        <end position="117"/>
    </location>
</feature>
<feature type="signal peptide" evidence="2">
    <location>
        <begin position="1"/>
        <end position="26"/>
    </location>
</feature>
<proteinExistence type="predicted"/>
<keyword evidence="4" id="KW-1185">Reference proteome</keyword>
<name>A0A418SG90_9RHOB</name>
<accession>A0A418SG90</accession>
<feature type="compositionally biased region" description="Basic and acidic residues" evidence="1">
    <location>
        <begin position="85"/>
        <end position="97"/>
    </location>
</feature>
<dbReference type="RefSeq" id="WP_119839326.1">
    <property type="nucleotide sequence ID" value="NZ_CP060436.1"/>
</dbReference>
<keyword evidence="2" id="KW-0732">Signal</keyword>
<gene>
    <name evidence="3" type="ORF">PSAL_029510</name>
</gene>
<feature type="compositionally biased region" description="Low complexity" evidence="1">
    <location>
        <begin position="59"/>
        <end position="83"/>
    </location>
</feature>
<dbReference type="EMBL" id="CP060436">
    <property type="protein sequence ID" value="QPM91696.1"/>
    <property type="molecule type" value="Genomic_DNA"/>
</dbReference>